<dbReference type="PANTHER" id="PTHR33204">
    <property type="entry name" value="TRANSCRIPTIONAL REGULATOR, MARR FAMILY"/>
    <property type="match status" value="1"/>
</dbReference>
<dbReference type="Proteomes" id="UP000823603">
    <property type="component" value="Unassembled WGS sequence"/>
</dbReference>
<dbReference type="SUPFAM" id="SSF46785">
    <property type="entry name" value="Winged helix' DNA-binding domain"/>
    <property type="match status" value="1"/>
</dbReference>
<keyword evidence="1" id="KW-0805">Transcription regulation</keyword>
<evidence type="ECO:0000259" key="4">
    <source>
        <dbReference type="PROSITE" id="PS51118"/>
    </source>
</evidence>
<dbReference type="PROSITE" id="PS51118">
    <property type="entry name" value="HTH_HXLR"/>
    <property type="match status" value="1"/>
</dbReference>
<organism evidence="5 6">
    <name type="scientific">Candidatus Cryptobacteroides faecavium</name>
    <dbReference type="NCBI Taxonomy" id="2840762"/>
    <lineage>
        <taxon>Bacteria</taxon>
        <taxon>Pseudomonadati</taxon>
        <taxon>Bacteroidota</taxon>
        <taxon>Bacteroidia</taxon>
        <taxon>Bacteroidales</taxon>
        <taxon>Candidatus Cryptobacteroides</taxon>
    </lineage>
</organism>
<evidence type="ECO:0000256" key="3">
    <source>
        <dbReference type="ARBA" id="ARBA00023163"/>
    </source>
</evidence>
<gene>
    <name evidence="5" type="ORF">IAB82_01555</name>
</gene>
<name>A0A9D9NEB4_9BACT</name>
<dbReference type="InterPro" id="IPR036390">
    <property type="entry name" value="WH_DNA-bd_sf"/>
</dbReference>
<proteinExistence type="predicted"/>
<evidence type="ECO:0000313" key="6">
    <source>
        <dbReference type="Proteomes" id="UP000823603"/>
    </source>
</evidence>
<dbReference type="EMBL" id="JADIMB010000021">
    <property type="protein sequence ID" value="MBO8470461.1"/>
    <property type="molecule type" value="Genomic_DNA"/>
</dbReference>
<accession>A0A9D9NEB4</accession>
<reference evidence="5" key="2">
    <citation type="journal article" date="2021" name="PeerJ">
        <title>Extensive microbial diversity within the chicken gut microbiome revealed by metagenomics and culture.</title>
        <authorList>
            <person name="Gilroy R."/>
            <person name="Ravi A."/>
            <person name="Getino M."/>
            <person name="Pursley I."/>
            <person name="Horton D.L."/>
            <person name="Alikhan N.F."/>
            <person name="Baker D."/>
            <person name="Gharbi K."/>
            <person name="Hall N."/>
            <person name="Watson M."/>
            <person name="Adriaenssens E.M."/>
            <person name="Foster-Nyarko E."/>
            <person name="Jarju S."/>
            <person name="Secka A."/>
            <person name="Antonio M."/>
            <person name="Oren A."/>
            <person name="Chaudhuri R.R."/>
            <person name="La Ragione R."/>
            <person name="Hildebrand F."/>
            <person name="Pallen M.J."/>
        </authorList>
    </citation>
    <scope>NUCLEOTIDE SEQUENCE</scope>
    <source>
        <strain evidence="5">B2-22910</strain>
    </source>
</reference>
<sequence>MDRKTLTDEVFPDCPIRNILARISDKWSLLVIYTLYESGKDNMRFKELQRDIPDISQKMLTVTLRTLETDGYVTRTVYPEVPPHVEYSLTDRAHSLLPHVNALIDWASEHRDEIMEDRRKASGGGQ</sequence>
<protein>
    <submittedName>
        <fullName evidence="5">Helix-turn-helix transcriptional regulator</fullName>
    </submittedName>
</protein>
<dbReference type="Gene3D" id="1.10.10.10">
    <property type="entry name" value="Winged helix-like DNA-binding domain superfamily/Winged helix DNA-binding domain"/>
    <property type="match status" value="1"/>
</dbReference>
<dbReference type="InterPro" id="IPR036388">
    <property type="entry name" value="WH-like_DNA-bd_sf"/>
</dbReference>
<evidence type="ECO:0000256" key="2">
    <source>
        <dbReference type="ARBA" id="ARBA00023125"/>
    </source>
</evidence>
<keyword evidence="2" id="KW-0238">DNA-binding</keyword>
<evidence type="ECO:0000313" key="5">
    <source>
        <dbReference type="EMBL" id="MBO8470461.1"/>
    </source>
</evidence>
<keyword evidence="3" id="KW-0804">Transcription</keyword>
<dbReference type="Pfam" id="PF01638">
    <property type="entry name" value="HxlR"/>
    <property type="match status" value="1"/>
</dbReference>
<evidence type="ECO:0000256" key="1">
    <source>
        <dbReference type="ARBA" id="ARBA00023015"/>
    </source>
</evidence>
<dbReference type="GO" id="GO:0003677">
    <property type="term" value="F:DNA binding"/>
    <property type="evidence" value="ECO:0007669"/>
    <property type="project" value="UniProtKB-KW"/>
</dbReference>
<feature type="domain" description="HTH hxlR-type" evidence="4">
    <location>
        <begin position="14"/>
        <end position="115"/>
    </location>
</feature>
<dbReference type="InterPro" id="IPR002577">
    <property type="entry name" value="HTH_HxlR"/>
</dbReference>
<dbReference type="AlphaFoldDB" id="A0A9D9NEB4"/>
<comment type="caution">
    <text evidence="5">The sequence shown here is derived from an EMBL/GenBank/DDBJ whole genome shotgun (WGS) entry which is preliminary data.</text>
</comment>
<dbReference type="PANTHER" id="PTHR33204:SF39">
    <property type="entry name" value="TRANSCRIPTIONAL REGULATORY PROTEIN"/>
    <property type="match status" value="1"/>
</dbReference>
<reference evidence="5" key="1">
    <citation type="submission" date="2020-10" db="EMBL/GenBank/DDBJ databases">
        <authorList>
            <person name="Gilroy R."/>
        </authorList>
    </citation>
    <scope>NUCLEOTIDE SEQUENCE</scope>
    <source>
        <strain evidence="5">B2-22910</strain>
    </source>
</reference>